<proteinExistence type="predicted"/>
<keyword evidence="1" id="KW-0645">Protease</keyword>
<dbReference type="PROSITE" id="PS52034">
    <property type="entry name" value="PEPTIDASE_M32"/>
    <property type="match status" value="1"/>
</dbReference>
<reference evidence="2" key="2">
    <citation type="submission" date="2014-09" db="EMBL/GenBank/DDBJ databases">
        <authorList>
            <consortium name="NBRP consortium"/>
            <person name="Sawabe T."/>
            <person name="Meirelles P."/>
            <person name="Nakanishi M."/>
            <person name="Sayaka M."/>
            <person name="Hattori M."/>
            <person name="Ohkuma M."/>
        </authorList>
    </citation>
    <scope>NUCLEOTIDE SEQUENCE [LARGE SCALE GENOMIC DNA]</scope>
    <source>
        <strain evidence="2">JCM 19239</strain>
    </source>
</reference>
<keyword evidence="2" id="KW-1185">Reference proteome</keyword>
<organism evidence="1 2">
    <name type="scientific">Vibrio variabilis</name>
    <dbReference type="NCBI Taxonomy" id="990271"/>
    <lineage>
        <taxon>Bacteria</taxon>
        <taxon>Pseudomonadati</taxon>
        <taxon>Pseudomonadota</taxon>
        <taxon>Gammaproteobacteria</taxon>
        <taxon>Vibrionales</taxon>
        <taxon>Vibrionaceae</taxon>
        <taxon>Vibrio</taxon>
    </lineage>
</organism>
<gene>
    <name evidence="1" type="ORF">JCM19239_3745</name>
</gene>
<accession>A0ABQ0J9Q5</accession>
<comment type="caution">
    <text evidence="1">The sequence shown here is derived from an EMBL/GenBank/DDBJ whole genome shotgun (WGS) entry which is preliminary data.</text>
</comment>
<keyword evidence="1" id="KW-0121">Carboxypeptidase</keyword>
<dbReference type="Proteomes" id="UP000029223">
    <property type="component" value="Unassembled WGS sequence"/>
</dbReference>
<sequence>MENYNKLVEHFKTIANFGHLSAICGWDAAAMMPSGGNQARSEAWRNFPFISTSYLRLLN</sequence>
<dbReference type="SUPFAM" id="SSF55486">
    <property type="entry name" value="Metalloproteases ('zincins'), catalytic domain"/>
    <property type="match status" value="1"/>
</dbReference>
<evidence type="ECO:0000313" key="2">
    <source>
        <dbReference type="Proteomes" id="UP000029223"/>
    </source>
</evidence>
<dbReference type="InterPro" id="IPR001333">
    <property type="entry name" value="Peptidase_M32_Taq"/>
</dbReference>
<dbReference type="Gene3D" id="1.10.1370.30">
    <property type="match status" value="1"/>
</dbReference>
<dbReference type="GO" id="GO:0004180">
    <property type="term" value="F:carboxypeptidase activity"/>
    <property type="evidence" value="ECO:0007669"/>
    <property type="project" value="UniProtKB-KW"/>
</dbReference>
<reference evidence="2" key="1">
    <citation type="submission" date="2014-09" db="EMBL/GenBank/DDBJ databases">
        <title>Vibrio variabilis JCM 19239. (C206) whole genome shotgun sequence.</title>
        <authorList>
            <person name="Sawabe T."/>
            <person name="Meirelles P."/>
            <person name="Nakanishi M."/>
            <person name="Sayaka M."/>
            <person name="Hattori M."/>
            <person name="Ohkuma M."/>
        </authorList>
    </citation>
    <scope>NUCLEOTIDE SEQUENCE [LARGE SCALE GENOMIC DNA]</scope>
    <source>
        <strain evidence="2">JCM 19239</strain>
    </source>
</reference>
<dbReference type="EC" id="3.4.17.19" evidence="1"/>
<name>A0ABQ0J9Q5_9VIBR</name>
<dbReference type="EMBL" id="BBMS01000010">
    <property type="protein sequence ID" value="GAL25471.1"/>
    <property type="molecule type" value="Genomic_DNA"/>
</dbReference>
<keyword evidence="1" id="KW-0378">Hydrolase</keyword>
<evidence type="ECO:0000313" key="1">
    <source>
        <dbReference type="EMBL" id="GAL25471.1"/>
    </source>
</evidence>
<protein>
    <submittedName>
        <fullName evidence="1">Thermostable carboxypeptidase 1</fullName>
        <ecNumber evidence="1">3.4.17.19</ecNumber>
    </submittedName>
</protein>